<evidence type="ECO:0000256" key="7">
    <source>
        <dbReference type="HAMAP-Rule" id="MF_01161"/>
    </source>
</evidence>
<keyword evidence="1 7" id="KW-0963">Cytoplasm</keyword>
<dbReference type="AlphaFoldDB" id="A0A5B0EP09"/>
<dbReference type="EMBL" id="VOBL01000002">
    <property type="protein sequence ID" value="KAA0979480.1"/>
    <property type="molecule type" value="Genomic_DNA"/>
</dbReference>
<dbReference type="InterPro" id="IPR011063">
    <property type="entry name" value="TilS/TtcA_N"/>
</dbReference>
<evidence type="ECO:0000256" key="1">
    <source>
        <dbReference type="ARBA" id="ARBA00022490"/>
    </source>
</evidence>
<name>A0A5B0EP09_9MICC</name>
<evidence type="ECO:0000256" key="6">
    <source>
        <dbReference type="ARBA" id="ARBA00048539"/>
    </source>
</evidence>
<comment type="function">
    <text evidence="7">Ligates lysine onto the cytidine present at position 34 of the AUA codon-specific tRNA(Ile) that contains the anticodon CAU, in an ATP-dependent manner. Cytidine is converted to lysidine, thus changing the amino acid specificity of the tRNA from methionine to isoleucine.</text>
</comment>
<feature type="binding site" evidence="7">
    <location>
        <begin position="31"/>
        <end position="36"/>
    </location>
    <ligand>
        <name>ATP</name>
        <dbReference type="ChEBI" id="CHEBI:30616"/>
    </ligand>
</feature>
<comment type="domain">
    <text evidence="7">The N-terminal region contains the highly conserved SGGXDS motif, predicted to be a P-loop motif involved in ATP binding.</text>
</comment>
<accession>A0A5B0EP09</accession>
<dbReference type="OrthoDB" id="5244702at2"/>
<dbReference type="Pfam" id="PF01171">
    <property type="entry name" value="ATP_bind_3"/>
    <property type="match status" value="1"/>
</dbReference>
<dbReference type="SUPFAM" id="SSF52402">
    <property type="entry name" value="Adenine nucleotide alpha hydrolases-like"/>
    <property type="match status" value="1"/>
</dbReference>
<evidence type="ECO:0000313" key="10">
    <source>
        <dbReference type="EMBL" id="KAA0979480.1"/>
    </source>
</evidence>
<reference evidence="10 11" key="1">
    <citation type="submission" date="2019-07" db="EMBL/GenBank/DDBJ databases">
        <title>Analysis of the biochemical properties, biological activity and biotechnological potential of siderophores and biosurfactants produced by Antarctic psychrotolerant bacteria.</title>
        <authorList>
            <person name="Styczynski M."/>
            <person name="Krucon T."/>
            <person name="Decewicz P."/>
            <person name="Dziewit L."/>
        </authorList>
    </citation>
    <scope>NUCLEOTIDE SEQUENCE [LARGE SCALE GENOMIC DNA]</scope>
    <source>
        <strain evidence="10 11">ANT_H27</strain>
    </source>
</reference>
<dbReference type="CDD" id="cd01992">
    <property type="entry name" value="TilS_N"/>
    <property type="match status" value="1"/>
</dbReference>
<evidence type="ECO:0000259" key="9">
    <source>
        <dbReference type="Pfam" id="PF09179"/>
    </source>
</evidence>
<proteinExistence type="inferred from homology"/>
<gene>
    <name evidence="7 10" type="primary">tilS</name>
    <name evidence="10" type="ORF">FQ154_03405</name>
</gene>
<comment type="subcellular location">
    <subcellularLocation>
        <location evidence="7">Cytoplasm</location>
    </subcellularLocation>
</comment>
<dbReference type="GO" id="GO:0032267">
    <property type="term" value="F:tRNA(Ile)-lysidine synthase activity"/>
    <property type="evidence" value="ECO:0007669"/>
    <property type="project" value="UniProtKB-EC"/>
</dbReference>
<dbReference type="InterPro" id="IPR012094">
    <property type="entry name" value="tRNA_Ile_lys_synt"/>
</dbReference>
<dbReference type="HAMAP" id="MF_01161">
    <property type="entry name" value="tRNA_Ile_lys_synt"/>
    <property type="match status" value="1"/>
</dbReference>
<dbReference type="SUPFAM" id="SSF82829">
    <property type="entry name" value="MesJ substrate recognition domain-like"/>
    <property type="match status" value="1"/>
</dbReference>
<keyword evidence="2 7" id="KW-0436">Ligase</keyword>
<dbReference type="GO" id="GO:0006400">
    <property type="term" value="P:tRNA modification"/>
    <property type="evidence" value="ECO:0007669"/>
    <property type="project" value="UniProtKB-UniRule"/>
</dbReference>
<evidence type="ECO:0000256" key="2">
    <source>
        <dbReference type="ARBA" id="ARBA00022598"/>
    </source>
</evidence>
<dbReference type="InterPro" id="IPR014729">
    <property type="entry name" value="Rossmann-like_a/b/a_fold"/>
</dbReference>
<keyword evidence="4 7" id="KW-0547">Nucleotide-binding</keyword>
<dbReference type="NCBIfam" id="TIGR02432">
    <property type="entry name" value="lysidine_TilS_N"/>
    <property type="match status" value="1"/>
</dbReference>
<dbReference type="EC" id="6.3.4.19" evidence="7"/>
<dbReference type="Proteomes" id="UP000323856">
    <property type="component" value="Unassembled WGS sequence"/>
</dbReference>
<comment type="catalytic activity">
    <reaction evidence="6 7">
        <text>cytidine(34) in tRNA(Ile2) + L-lysine + ATP = lysidine(34) in tRNA(Ile2) + AMP + diphosphate + H(+)</text>
        <dbReference type="Rhea" id="RHEA:43744"/>
        <dbReference type="Rhea" id="RHEA-COMP:10625"/>
        <dbReference type="Rhea" id="RHEA-COMP:10670"/>
        <dbReference type="ChEBI" id="CHEBI:15378"/>
        <dbReference type="ChEBI" id="CHEBI:30616"/>
        <dbReference type="ChEBI" id="CHEBI:32551"/>
        <dbReference type="ChEBI" id="CHEBI:33019"/>
        <dbReference type="ChEBI" id="CHEBI:82748"/>
        <dbReference type="ChEBI" id="CHEBI:83665"/>
        <dbReference type="ChEBI" id="CHEBI:456215"/>
        <dbReference type="EC" id="6.3.4.19"/>
    </reaction>
</comment>
<comment type="caution">
    <text evidence="10">The sequence shown here is derived from an EMBL/GenBank/DDBJ whole genome shotgun (WGS) entry which is preliminary data.</text>
</comment>
<dbReference type="InterPro" id="IPR015262">
    <property type="entry name" value="tRNA_Ile_lys_synt_subst-bd"/>
</dbReference>
<keyword evidence="3 7" id="KW-0819">tRNA processing</keyword>
<protein>
    <recommendedName>
        <fullName evidence="7">tRNA(Ile)-lysidine synthase</fullName>
        <ecNumber evidence="7">6.3.4.19</ecNumber>
    </recommendedName>
    <alternativeName>
        <fullName evidence="7">tRNA(Ile)-2-lysyl-cytidine synthase</fullName>
    </alternativeName>
    <alternativeName>
        <fullName evidence="7">tRNA(Ile)-lysidine synthetase</fullName>
    </alternativeName>
</protein>
<sequence length="342" mass="35645">MGPKLPQALAEARNGIRAMVPAGSRVLVACSGGADSLALAAAAAFLHRTGEISAGAIVIDHQMQPGSAEVAGRAAEQCRALGLDPVAVIEVSVDGSSEQAARTARYAAFAQGMDATGAAHLLLGHTRDDQAEQVLLGLARGSGTLSLAGMPAARGPYLRPLLSLDRAATEAICRHEGLEYWEDPTNTSGAYLRNRVRHEVMPVLRAVLGDKVPEALARTAALARADAEYLEALASRTLEEVLCTAAAEQPATELRMDLTRLRALQKPVQSRVLRLAVVRLGAPAPDFERLAALTLLVQGSKSAGPVQLEGPVAATRLTGTRLPRGATAQLCLDAAALKAVES</sequence>
<dbReference type="InterPro" id="IPR012795">
    <property type="entry name" value="tRNA_Ile_lys_synt_N"/>
</dbReference>
<organism evidence="10 11">
    <name type="scientific">Paeniglutamicibacter gangotriensis</name>
    <dbReference type="NCBI Taxonomy" id="254787"/>
    <lineage>
        <taxon>Bacteria</taxon>
        <taxon>Bacillati</taxon>
        <taxon>Actinomycetota</taxon>
        <taxon>Actinomycetes</taxon>
        <taxon>Micrococcales</taxon>
        <taxon>Micrococcaceae</taxon>
        <taxon>Paeniglutamicibacter</taxon>
    </lineage>
</organism>
<evidence type="ECO:0000256" key="4">
    <source>
        <dbReference type="ARBA" id="ARBA00022741"/>
    </source>
</evidence>
<dbReference type="PANTHER" id="PTHR43033">
    <property type="entry name" value="TRNA(ILE)-LYSIDINE SYNTHASE-RELATED"/>
    <property type="match status" value="1"/>
</dbReference>
<keyword evidence="5 7" id="KW-0067">ATP-binding</keyword>
<feature type="domain" description="tRNA(Ile)-lysidine synthase substrate-binding" evidence="9">
    <location>
        <begin position="257"/>
        <end position="309"/>
    </location>
</feature>
<dbReference type="GO" id="GO:0005524">
    <property type="term" value="F:ATP binding"/>
    <property type="evidence" value="ECO:0007669"/>
    <property type="project" value="UniProtKB-UniRule"/>
</dbReference>
<dbReference type="Pfam" id="PF09179">
    <property type="entry name" value="TilS"/>
    <property type="match status" value="1"/>
</dbReference>
<feature type="domain" description="tRNA(Ile)-lysidine/2-thiocytidine synthase N-terminal" evidence="8">
    <location>
        <begin position="26"/>
        <end position="199"/>
    </location>
</feature>
<evidence type="ECO:0000256" key="3">
    <source>
        <dbReference type="ARBA" id="ARBA00022694"/>
    </source>
</evidence>
<dbReference type="PANTHER" id="PTHR43033:SF1">
    <property type="entry name" value="TRNA(ILE)-LYSIDINE SYNTHASE-RELATED"/>
    <property type="match status" value="1"/>
</dbReference>
<evidence type="ECO:0000313" key="11">
    <source>
        <dbReference type="Proteomes" id="UP000323856"/>
    </source>
</evidence>
<evidence type="ECO:0000256" key="5">
    <source>
        <dbReference type="ARBA" id="ARBA00022840"/>
    </source>
</evidence>
<dbReference type="Gene3D" id="3.40.50.620">
    <property type="entry name" value="HUPs"/>
    <property type="match status" value="1"/>
</dbReference>
<evidence type="ECO:0000259" key="8">
    <source>
        <dbReference type="Pfam" id="PF01171"/>
    </source>
</evidence>
<dbReference type="RefSeq" id="WP_149618693.1">
    <property type="nucleotide sequence ID" value="NZ_VOBL01000002.1"/>
</dbReference>
<comment type="similarity">
    <text evidence="7">Belongs to the tRNA(Ile)-lysidine synthase family.</text>
</comment>
<dbReference type="Gene3D" id="1.20.59.20">
    <property type="match status" value="1"/>
</dbReference>
<dbReference type="GO" id="GO:0005737">
    <property type="term" value="C:cytoplasm"/>
    <property type="evidence" value="ECO:0007669"/>
    <property type="project" value="UniProtKB-SubCell"/>
</dbReference>